<dbReference type="AlphaFoldDB" id="A0AA49JJZ4"/>
<feature type="transmembrane region" description="Helical" evidence="6">
    <location>
        <begin position="284"/>
        <end position="305"/>
    </location>
</feature>
<sequence>MDYASLYQPTPLTIGTLLALVVLFTPLLNFGWLLFFRGKSSELIGWVASGFLLGTVLAAGIIFKTVWWGEPIHNRTIWFEIPTQVFAYPFTIGIHINRMAALMLVVVTLISWVVHVYSIHYMENDKGYARYFAFLGLFTFSMLGIVMMDNLLLIFIFWELVGVSSYALIGFWNHRPAAVRASTKAFLMNRVGDAGFIVGMLVLWSQFGTLDLQVLEDLMQQSVFTEEGVWLSYFRANNLLVENAAPVIWLTIAGVGLVLGAIGKSAQFPLQTWLPDAMEGPTPVSALLHAATMVAAGVYLLLRVFVLLNPATLTIIAIIGSTTAFMAAITALTQHDIKKVLAYSTISQLGYMMVGVGVGAHNAAFFHLVTHASFKAALFLSAGAIIHRMHHLEEGTPQEEGFDAQDMRWMGGLKTRMPVTFAVYLIAALALAGIPLFSGFLSKDAILTGAVAWAAFFGTEQAWWYWIIPGLAFASALLTALYMGRQILLVFFGKLQAKEDQAVSFAWRPSWVMRFPLVLLAVLSLGVVYSLNPLVSSESWLLQQIVHPLLAVPGETLNYATIMATYPEWHNLATWLALGVALSGIALAYLLYRPDSQGRQAYVARTSRRSFLVKMIEHNWYLDRLYQLIFIRPTLFVGRFLYGWDTRVIDGVLHSTALLGVIFAHVVAWLDRALIDGLVRGTARVTRGLGRLTRSVQTGRIQTYLVASLLLFVVLLYWLVWV</sequence>
<feature type="transmembrane region" description="Helical" evidence="6">
    <location>
        <begin position="244"/>
        <end position="263"/>
    </location>
</feature>
<dbReference type="PANTHER" id="PTHR42829">
    <property type="entry name" value="NADH-UBIQUINONE OXIDOREDUCTASE CHAIN 5"/>
    <property type="match status" value="1"/>
</dbReference>
<keyword evidence="3 6" id="KW-1133">Transmembrane helix</keyword>
<evidence type="ECO:0000256" key="3">
    <source>
        <dbReference type="ARBA" id="ARBA00022989"/>
    </source>
</evidence>
<name>A0AA49JJZ4_9BACT</name>
<feature type="transmembrane region" description="Helical" evidence="6">
    <location>
        <begin position="185"/>
        <end position="207"/>
    </location>
</feature>
<dbReference type="GO" id="GO:0008137">
    <property type="term" value="F:NADH dehydrogenase (ubiquinone) activity"/>
    <property type="evidence" value="ECO:0007669"/>
    <property type="project" value="InterPro"/>
</dbReference>
<comment type="subcellular location">
    <subcellularLocation>
        <location evidence="1">Endomembrane system</location>
        <topology evidence="1">Multi-pass membrane protein</topology>
    </subcellularLocation>
    <subcellularLocation>
        <location evidence="5">Membrane</location>
        <topology evidence="5">Multi-pass membrane protein</topology>
    </subcellularLocation>
</comment>
<evidence type="ECO:0000256" key="5">
    <source>
        <dbReference type="RuleBase" id="RU000320"/>
    </source>
</evidence>
<dbReference type="Gene3D" id="1.20.5.2700">
    <property type="match status" value="2"/>
</dbReference>
<feature type="transmembrane region" description="Helical" evidence="6">
    <location>
        <begin position="154"/>
        <end position="173"/>
    </location>
</feature>
<dbReference type="PRINTS" id="PR01434">
    <property type="entry name" value="NADHDHGNASE5"/>
</dbReference>
<dbReference type="Pfam" id="PF00361">
    <property type="entry name" value="Proton_antipo_M"/>
    <property type="match status" value="1"/>
</dbReference>
<feature type="transmembrane region" description="Helical" evidence="6">
    <location>
        <begin position="572"/>
        <end position="592"/>
    </location>
</feature>
<feature type="transmembrane region" description="Helical" evidence="6">
    <location>
        <begin position="43"/>
        <end position="63"/>
    </location>
</feature>
<evidence type="ECO:0000256" key="2">
    <source>
        <dbReference type="ARBA" id="ARBA00022692"/>
    </source>
</evidence>
<reference evidence="9" key="1">
    <citation type="journal article" date="2023" name="Comput. Struct. Biotechnol. J.">
        <title>Discovery of a novel marine Bacteroidetes with a rich repertoire of carbohydrate-active enzymes.</title>
        <authorList>
            <person name="Chen B."/>
            <person name="Liu G."/>
            <person name="Chen Q."/>
            <person name="Wang H."/>
            <person name="Liu L."/>
            <person name="Tang K."/>
        </authorList>
    </citation>
    <scope>NUCLEOTIDE SEQUENCE</scope>
    <source>
        <strain evidence="9">TK19036</strain>
    </source>
</reference>
<feature type="transmembrane region" description="Helical" evidence="6">
    <location>
        <begin position="364"/>
        <end position="386"/>
    </location>
</feature>
<dbReference type="NCBIfam" id="TIGR01974">
    <property type="entry name" value="NDH_I_L"/>
    <property type="match status" value="1"/>
</dbReference>
<proteinExistence type="predicted"/>
<feature type="domain" description="NADH:quinone oxidoreductase/Mrp antiporter transmembrane" evidence="7">
    <location>
        <begin position="149"/>
        <end position="457"/>
    </location>
</feature>
<dbReference type="EMBL" id="CP120682">
    <property type="protein sequence ID" value="WKN40064.1"/>
    <property type="molecule type" value="Genomic_DNA"/>
</dbReference>
<accession>A0AA49JJZ4</accession>
<dbReference type="InterPro" id="IPR001750">
    <property type="entry name" value="ND/Mrp_TM"/>
</dbReference>
<dbReference type="Pfam" id="PF00662">
    <property type="entry name" value="Proton_antipo_N"/>
    <property type="match status" value="1"/>
</dbReference>
<feature type="transmembrane region" description="Helical" evidence="6">
    <location>
        <begin position="12"/>
        <end position="36"/>
    </location>
</feature>
<dbReference type="GO" id="GO:0042773">
    <property type="term" value="P:ATP synthesis coupled electron transport"/>
    <property type="evidence" value="ECO:0007669"/>
    <property type="project" value="InterPro"/>
</dbReference>
<feature type="transmembrane region" description="Helical" evidence="6">
    <location>
        <begin position="417"/>
        <end position="442"/>
    </location>
</feature>
<feature type="domain" description="NADH-Ubiquinone oxidoreductase (complex I) chain 5 N-terminal" evidence="8">
    <location>
        <begin position="88"/>
        <end position="132"/>
    </location>
</feature>
<feature type="transmembrane region" description="Helical" evidence="6">
    <location>
        <begin position="701"/>
        <end position="720"/>
    </location>
</feature>
<dbReference type="InterPro" id="IPR001516">
    <property type="entry name" value="Proton_antipo_N"/>
</dbReference>
<keyword evidence="2 5" id="KW-0812">Transmembrane</keyword>
<feature type="transmembrane region" description="Helical" evidence="6">
    <location>
        <begin position="462"/>
        <end position="484"/>
    </location>
</feature>
<feature type="transmembrane region" description="Helical" evidence="6">
    <location>
        <begin position="340"/>
        <end position="358"/>
    </location>
</feature>
<feature type="transmembrane region" description="Helical" evidence="6">
    <location>
        <begin position="511"/>
        <end position="531"/>
    </location>
</feature>
<evidence type="ECO:0000313" key="9">
    <source>
        <dbReference type="EMBL" id="WKN40064.1"/>
    </source>
</evidence>
<organism evidence="9">
    <name type="scientific">Roseihalotalea indica</name>
    <dbReference type="NCBI Taxonomy" id="2867963"/>
    <lineage>
        <taxon>Bacteria</taxon>
        <taxon>Pseudomonadati</taxon>
        <taxon>Bacteroidota</taxon>
        <taxon>Cytophagia</taxon>
        <taxon>Cytophagales</taxon>
        <taxon>Catalimonadaceae</taxon>
        <taxon>Roseihalotalea</taxon>
    </lineage>
</organism>
<feature type="transmembrane region" description="Helical" evidence="6">
    <location>
        <begin position="131"/>
        <end position="148"/>
    </location>
</feature>
<keyword evidence="4 6" id="KW-0472">Membrane</keyword>
<dbReference type="GO" id="GO:0003954">
    <property type="term" value="F:NADH dehydrogenase activity"/>
    <property type="evidence" value="ECO:0007669"/>
    <property type="project" value="TreeGrafter"/>
</dbReference>
<evidence type="ECO:0000259" key="7">
    <source>
        <dbReference type="Pfam" id="PF00361"/>
    </source>
</evidence>
<dbReference type="GO" id="GO:0012505">
    <property type="term" value="C:endomembrane system"/>
    <property type="evidence" value="ECO:0007669"/>
    <property type="project" value="UniProtKB-SubCell"/>
</dbReference>
<dbReference type="InterPro" id="IPR003945">
    <property type="entry name" value="NU5C-like"/>
</dbReference>
<gene>
    <name evidence="9" type="primary">nuoL</name>
    <name evidence="9" type="ORF">K4G66_15325</name>
</gene>
<dbReference type="GO" id="GO:0016020">
    <property type="term" value="C:membrane"/>
    <property type="evidence" value="ECO:0007669"/>
    <property type="project" value="UniProtKB-SubCell"/>
</dbReference>
<dbReference type="PRINTS" id="PR01435">
    <property type="entry name" value="NPOXDRDTASE5"/>
</dbReference>
<evidence type="ECO:0000256" key="4">
    <source>
        <dbReference type="ARBA" id="ARBA00023136"/>
    </source>
</evidence>
<evidence type="ECO:0000256" key="6">
    <source>
        <dbReference type="SAM" id="Phobius"/>
    </source>
</evidence>
<reference evidence="9" key="2">
    <citation type="journal article" date="2024" name="Antonie Van Leeuwenhoek">
        <title>Roseihalotalea indica gen. nov., sp. nov., a halophilic Bacteroidetes from mesopelagic Southwest Indian Ocean with higher carbohydrate metabolic potential.</title>
        <authorList>
            <person name="Chen B."/>
            <person name="Zhang M."/>
            <person name="Lin D."/>
            <person name="Ye J."/>
            <person name="Tang K."/>
        </authorList>
    </citation>
    <scope>NUCLEOTIDE SEQUENCE</scope>
    <source>
        <strain evidence="9">TK19036</strain>
    </source>
</reference>
<dbReference type="PANTHER" id="PTHR42829:SF2">
    <property type="entry name" value="NADH-UBIQUINONE OXIDOREDUCTASE CHAIN 5"/>
    <property type="match status" value="1"/>
</dbReference>
<dbReference type="InterPro" id="IPR018393">
    <property type="entry name" value="NADHpl_OxRdtase_5_subgr"/>
</dbReference>
<feature type="transmembrane region" description="Helical" evidence="6">
    <location>
        <begin position="99"/>
        <end position="119"/>
    </location>
</feature>
<protein>
    <submittedName>
        <fullName evidence="9">NADH-quinone oxidoreductase subunit L</fullName>
    </submittedName>
</protein>
<evidence type="ECO:0000259" key="8">
    <source>
        <dbReference type="Pfam" id="PF00662"/>
    </source>
</evidence>
<evidence type="ECO:0000256" key="1">
    <source>
        <dbReference type="ARBA" id="ARBA00004127"/>
    </source>
</evidence>
<dbReference type="GO" id="GO:0015990">
    <property type="term" value="P:electron transport coupled proton transport"/>
    <property type="evidence" value="ECO:0007669"/>
    <property type="project" value="TreeGrafter"/>
</dbReference>
<dbReference type="NCBIfam" id="NF005141">
    <property type="entry name" value="PRK06590.1"/>
    <property type="match status" value="1"/>
</dbReference>
<feature type="transmembrane region" description="Helical" evidence="6">
    <location>
        <begin position="311"/>
        <end position="333"/>
    </location>
</feature>